<dbReference type="GO" id="GO:0005506">
    <property type="term" value="F:iron ion binding"/>
    <property type="evidence" value="ECO:0007669"/>
    <property type="project" value="InterPro"/>
</dbReference>
<comment type="catalytic activity">
    <reaction evidence="30">
        <text>cholesterol + reduced [NADPH--hemoprotein reductase] + O2 = (24S)-hydroxycholesterol + oxidized [NADPH--hemoprotein reductase] + H2O + H(+)</text>
        <dbReference type="Rhea" id="RHEA:22716"/>
        <dbReference type="Rhea" id="RHEA-COMP:11964"/>
        <dbReference type="Rhea" id="RHEA-COMP:11965"/>
        <dbReference type="ChEBI" id="CHEBI:15377"/>
        <dbReference type="ChEBI" id="CHEBI:15378"/>
        <dbReference type="ChEBI" id="CHEBI:15379"/>
        <dbReference type="ChEBI" id="CHEBI:16113"/>
        <dbReference type="ChEBI" id="CHEBI:34310"/>
        <dbReference type="ChEBI" id="CHEBI:57618"/>
        <dbReference type="ChEBI" id="CHEBI:58210"/>
        <dbReference type="EC" id="1.14.14.25"/>
    </reaction>
    <physiologicalReaction direction="left-to-right" evidence="30">
        <dbReference type="Rhea" id="RHEA:22717"/>
    </physiologicalReaction>
</comment>
<dbReference type="Gene3D" id="1.10.630.10">
    <property type="entry name" value="Cytochrome P450"/>
    <property type="match status" value="1"/>
</dbReference>
<evidence type="ECO:0000256" key="47">
    <source>
        <dbReference type="RuleBase" id="RU000461"/>
    </source>
</evidence>
<reference evidence="49" key="2">
    <citation type="submission" date="2025-08" db="UniProtKB">
        <authorList>
            <consortium name="Ensembl"/>
        </authorList>
    </citation>
    <scope>IDENTIFICATION</scope>
</reference>
<evidence type="ECO:0000256" key="10">
    <source>
        <dbReference type="ARBA" id="ARBA00022723"/>
    </source>
</evidence>
<evidence type="ECO:0000256" key="17">
    <source>
        <dbReference type="ARBA" id="ARBA00023033"/>
    </source>
</evidence>
<dbReference type="GO" id="GO:0098794">
    <property type="term" value="C:postsynapse"/>
    <property type="evidence" value="ECO:0007669"/>
    <property type="project" value="UniProtKB-SubCell"/>
</dbReference>
<keyword evidence="7" id="KW-0153">Cholesterol metabolism</keyword>
<comment type="catalytic activity">
    <reaction evidence="32">
        <text>testosterone + reduced [NADPH--hemoprotein reductase] + O2 = 6beta,17beta-dihydroxyandrost-4-en-3-one + oxidized [NADPH--hemoprotein reductase] + H2O + H(+)</text>
        <dbReference type="Rhea" id="RHEA:46296"/>
        <dbReference type="Rhea" id="RHEA-COMP:11964"/>
        <dbReference type="Rhea" id="RHEA-COMP:11965"/>
        <dbReference type="ChEBI" id="CHEBI:15377"/>
        <dbReference type="ChEBI" id="CHEBI:15378"/>
        <dbReference type="ChEBI" id="CHEBI:15379"/>
        <dbReference type="ChEBI" id="CHEBI:17347"/>
        <dbReference type="ChEBI" id="CHEBI:34477"/>
        <dbReference type="ChEBI" id="CHEBI:57618"/>
        <dbReference type="ChEBI" id="CHEBI:58210"/>
    </reaction>
    <physiologicalReaction direction="left-to-right" evidence="32">
        <dbReference type="Rhea" id="RHEA:46297"/>
    </physiologicalReaction>
</comment>
<dbReference type="GO" id="GO:0006707">
    <property type="term" value="P:cholesterol catabolic process"/>
    <property type="evidence" value="ECO:0007669"/>
    <property type="project" value="InterPro"/>
</dbReference>
<keyword evidence="17 47" id="KW-0503">Monooxygenase</keyword>
<evidence type="ECO:0000256" key="24">
    <source>
        <dbReference type="ARBA" id="ARBA00034110"/>
    </source>
</evidence>
<keyword evidence="15 46" id="KW-0408">Iron</keyword>
<gene>
    <name evidence="49" type="primary">LOC100926883</name>
</gene>
<comment type="catalytic activity">
    <reaction evidence="29">
        <text>7-dehydrocholesterol + reduced [NADPH--hemoprotein reductase] + O2 = cholesta-5,7-dien-3beta,25-diol + oxidized [NADPH--hemoprotein reductase] + H2O + H(+)</text>
        <dbReference type="Rhea" id="RHEA:53240"/>
        <dbReference type="Rhea" id="RHEA-COMP:11964"/>
        <dbReference type="Rhea" id="RHEA-COMP:11965"/>
        <dbReference type="ChEBI" id="CHEBI:15377"/>
        <dbReference type="ChEBI" id="CHEBI:15378"/>
        <dbReference type="ChEBI" id="CHEBI:15379"/>
        <dbReference type="ChEBI" id="CHEBI:17759"/>
        <dbReference type="ChEBI" id="CHEBI:57618"/>
        <dbReference type="ChEBI" id="CHEBI:58210"/>
        <dbReference type="ChEBI" id="CHEBI:137057"/>
    </reaction>
    <physiologicalReaction direction="left-to-right" evidence="29">
        <dbReference type="Rhea" id="RHEA:53241"/>
    </physiologicalReaction>
</comment>
<evidence type="ECO:0000256" key="3">
    <source>
        <dbReference type="ARBA" id="ARBA00004279"/>
    </source>
</evidence>
<comment type="catalytic activity">
    <reaction evidence="33">
        <text>4beta-hydroxycholesterol + reduced [NADPH--hemoprotein reductase] + O2 = 4beta,24S-dihydroxycholesterol + oxidized [NADPH--hemoprotein reductase] + H2O + H(+)</text>
        <dbReference type="Rhea" id="RHEA:46392"/>
        <dbReference type="Rhea" id="RHEA-COMP:11964"/>
        <dbReference type="Rhea" id="RHEA-COMP:11965"/>
        <dbReference type="ChEBI" id="CHEBI:15377"/>
        <dbReference type="ChEBI" id="CHEBI:15378"/>
        <dbReference type="ChEBI" id="CHEBI:15379"/>
        <dbReference type="ChEBI" id="CHEBI:57618"/>
        <dbReference type="ChEBI" id="CHEBI:58210"/>
        <dbReference type="ChEBI" id="CHEBI:85778"/>
        <dbReference type="ChEBI" id="CHEBI:86087"/>
    </reaction>
    <physiologicalReaction direction="left-to-right" evidence="33">
        <dbReference type="Rhea" id="RHEA:46393"/>
    </physiologicalReaction>
</comment>
<evidence type="ECO:0000256" key="28">
    <source>
        <dbReference type="ARBA" id="ARBA00050430"/>
    </source>
</evidence>
<comment type="catalytic activity">
    <reaction evidence="27">
        <text>testosterone + reduced [NADPH--hemoprotein reductase] + O2 = 2-hydroxytestosterone + oxidized [NADPH--hemoprotein reductase] + H2O + H(+)</text>
        <dbReference type="Rhea" id="RHEA:46300"/>
        <dbReference type="Rhea" id="RHEA-COMP:11964"/>
        <dbReference type="Rhea" id="RHEA-COMP:11965"/>
        <dbReference type="ChEBI" id="CHEBI:15377"/>
        <dbReference type="ChEBI" id="CHEBI:15378"/>
        <dbReference type="ChEBI" id="CHEBI:15379"/>
        <dbReference type="ChEBI" id="CHEBI:17347"/>
        <dbReference type="ChEBI" id="CHEBI:57618"/>
        <dbReference type="ChEBI" id="CHEBI:58210"/>
        <dbReference type="ChEBI" id="CHEBI:86013"/>
    </reaction>
    <physiologicalReaction direction="left-to-right" evidence="27">
        <dbReference type="Rhea" id="RHEA:46301"/>
    </physiologicalReaction>
</comment>
<comment type="catalytic activity">
    <reaction evidence="26">
        <text>desmosterol + reduced [NADPH--hemoprotein reductase] + O2 = (24Z),26-hydroxydesmosterol + oxidized [NADPH--hemoprotein reductase] + H2O + H(+)</text>
        <dbReference type="Rhea" id="RHEA:53236"/>
        <dbReference type="Rhea" id="RHEA-COMP:11964"/>
        <dbReference type="Rhea" id="RHEA-COMP:11965"/>
        <dbReference type="ChEBI" id="CHEBI:15377"/>
        <dbReference type="ChEBI" id="CHEBI:15378"/>
        <dbReference type="ChEBI" id="CHEBI:15379"/>
        <dbReference type="ChEBI" id="CHEBI:17737"/>
        <dbReference type="ChEBI" id="CHEBI:57618"/>
        <dbReference type="ChEBI" id="CHEBI:58210"/>
        <dbReference type="ChEBI" id="CHEBI:137053"/>
    </reaction>
    <physiologicalReaction direction="left-to-right" evidence="26">
        <dbReference type="Rhea" id="RHEA:53237"/>
    </physiologicalReaction>
</comment>
<proteinExistence type="inferred from homology"/>
<comment type="catalytic activity">
    <reaction evidence="34">
        <text>7alpha-hydroxycholesterol + reduced [NADPH--hemoprotein reductase] + O2 = (24S)-7alpha-dihydroxycholesterol + oxidized [NADPH--hemoprotein reductase] + H2O + H(+)</text>
        <dbReference type="Rhea" id="RHEA:46380"/>
        <dbReference type="Rhea" id="RHEA-COMP:11964"/>
        <dbReference type="Rhea" id="RHEA-COMP:11965"/>
        <dbReference type="ChEBI" id="CHEBI:15377"/>
        <dbReference type="ChEBI" id="CHEBI:15378"/>
        <dbReference type="ChEBI" id="CHEBI:15379"/>
        <dbReference type="ChEBI" id="CHEBI:17500"/>
        <dbReference type="ChEBI" id="CHEBI:37640"/>
        <dbReference type="ChEBI" id="CHEBI:57618"/>
        <dbReference type="ChEBI" id="CHEBI:58210"/>
    </reaction>
    <physiologicalReaction direction="left-to-right" evidence="34">
        <dbReference type="Rhea" id="RHEA:46381"/>
    </physiologicalReaction>
</comment>
<name>A0A7N4NW40_SARHA</name>
<evidence type="ECO:0000256" key="41">
    <source>
        <dbReference type="ARBA" id="ARBA00066440"/>
    </source>
</evidence>
<evidence type="ECO:0000256" key="42">
    <source>
        <dbReference type="ARBA" id="ARBA00068948"/>
    </source>
</evidence>
<evidence type="ECO:0000256" key="18">
    <source>
        <dbReference type="ARBA" id="ARBA00023098"/>
    </source>
</evidence>
<dbReference type="GeneID" id="100926883"/>
<evidence type="ECO:0000256" key="39">
    <source>
        <dbReference type="ARBA" id="ARBA00052870"/>
    </source>
</evidence>
<evidence type="ECO:0000256" key="31">
    <source>
        <dbReference type="ARBA" id="ARBA00051188"/>
    </source>
</evidence>
<evidence type="ECO:0000256" key="13">
    <source>
        <dbReference type="ARBA" id="ARBA00022989"/>
    </source>
</evidence>
<reference evidence="49" key="3">
    <citation type="submission" date="2025-09" db="UniProtKB">
        <authorList>
            <consortium name="Ensembl"/>
        </authorList>
    </citation>
    <scope>IDENTIFICATION</scope>
</reference>
<keyword evidence="12" id="KW-0492">Microsome</keyword>
<evidence type="ECO:0000256" key="29">
    <source>
        <dbReference type="ARBA" id="ARBA00050696"/>
    </source>
</evidence>
<comment type="catalytic activity">
    <reaction evidence="37">
        <text>7-dehydrocholesterol + reduced [NADPH--hemoprotein reductase] + O2 = cholesta-5,7-dien-3beta,24S-diol + oxidized [NADPH--hemoprotein reductase] + H2O + H(+)</text>
        <dbReference type="Rhea" id="RHEA:53244"/>
        <dbReference type="Rhea" id="RHEA-COMP:11964"/>
        <dbReference type="Rhea" id="RHEA-COMP:11965"/>
        <dbReference type="ChEBI" id="CHEBI:15377"/>
        <dbReference type="ChEBI" id="CHEBI:15378"/>
        <dbReference type="ChEBI" id="CHEBI:15379"/>
        <dbReference type="ChEBI" id="CHEBI:17759"/>
        <dbReference type="ChEBI" id="CHEBI:57618"/>
        <dbReference type="ChEBI" id="CHEBI:58210"/>
        <dbReference type="ChEBI" id="CHEBI:137061"/>
    </reaction>
    <physiologicalReaction direction="left-to-right" evidence="37">
        <dbReference type="Rhea" id="RHEA:53245"/>
    </physiologicalReaction>
</comment>
<evidence type="ECO:0000256" key="19">
    <source>
        <dbReference type="ARBA" id="ARBA00023136"/>
    </source>
</evidence>
<dbReference type="GO" id="GO:0005789">
    <property type="term" value="C:endoplasmic reticulum membrane"/>
    <property type="evidence" value="ECO:0007669"/>
    <property type="project" value="UniProtKB-SubCell"/>
</dbReference>
<dbReference type="GO" id="GO:0098793">
    <property type="term" value="C:presynapse"/>
    <property type="evidence" value="ECO:0007669"/>
    <property type="project" value="UniProtKB-SubCell"/>
</dbReference>
<evidence type="ECO:0000256" key="15">
    <source>
        <dbReference type="ARBA" id="ARBA00023004"/>
    </source>
</evidence>
<evidence type="ECO:0000256" key="14">
    <source>
        <dbReference type="ARBA" id="ARBA00023002"/>
    </source>
</evidence>
<dbReference type="GO" id="GO:0020037">
    <property type="term" value="F:heme binding"/>
    <property type="evidence" value="ECO:0007669"/>
    <property type="project" value="InterPro"/>
</dbReference>
<evidence type="ECO:0000256" key="9">
    <source>
        <dbReference type="ARBA" id="ARBA00022692"/>
    </source>
</evidence>
<dbReference type="SUPFAM" id="SSF48264">
    <property type="entry name" value="Cytochrome P450"/>
    <property type="match status" value="1"/>
</dbReference>
<dbReference type="InterPro" id="IPR017972">
    <property type="entry name" value="Cyt_P450_CS"/>
</dbReference>
<keyword evidence="22" id="KW-0966">Cell projection</keyword>
<evidence type="ECO:0000256" key="40">
    <source>
        <dbReference type="ARBA" id="ARBA00054645"/>
    </source>
</evidence>
<dbReference type="Pfam" id="PF00067">
    <property type="entry name" value="p450"/>
    <property type="match status" value="1"/>
</dbReference>
<evidence type="ECO:0000256" key="34">
    <source>
        <dbReference type="ARBA" id="ARBA00051606"/>
    </source>
</evidence>
<dbReference type="Proteomes" id="UP000007648">
    <property type="component" value="Unassembled WGS sequence"/>
</dbReference>
<dbReference type="PRINTS" id="PR00385">
    <property type="entry name" value="P450"/>
</dbReference>
<comment type="catalytic activity">
    <reaction evidence="39">
        <text>desmosterol + reduced [NADPH--hemoprotein reductase] + O2 = (24S)-25-epoxycholesterol + oxidized [NADPH--hemoprotein reductase] + H2O + H(+)</text>
        <dbReference type="Rhea" id="RHEA:53232"/>
        <dbReference type="Rhea" id="RHEA-COMP:11964"/>
        <dbReference type="Rhea" id="RHEA-COMP:11965"/>
        <dbReference type="ChEBI" id="CHEBI:15377"/>
        <dbReference type="ChEBI" id="CHEBI:15378"/>
        <dbReference type="ChEBI" id="CHEBI:15379"/>
        <dbReference type="ChEBI" id="CHEBI:17737"/>
        <dbReference type="ChEBI" id="CHEBI:41633"/>
        <dbReference type="ChEBI" id="CHEBI:57618"/>
        <dbReference type="ChEBI" id="CHEBI:58210"/>
    </reaction>
    <physiologicalReaction direction="left-to-right" evidence="39">
        <dbReference type="Rhea" id="RHEA:53233"/>
    </physiologicalReaction>
</comment>
<comment type="catalytic activity">
    <reaction evidence="31">
        <text>testosterone + reduced [NADPH--hemoprotein reductase] + O2 = 16beta,17beta-dihydroxyandrost-4-en-3-one + oxidized [NADPH--hemoprotein reductase] + H2O + H(+)</text>
        <dbReference type="Rhea" id="RHEA:46304"/>
        <dbReference type="Rhea" id="RHEA-COMP:11964"/>
        <dbReference type="Rhea" id="RHEA-COMP:11965"/>
        <dbReference type="ChEBI" id="CHEBI:15377"/>
        <dbReference type="ChEBI" id="CHEBI:15378"/>
        <dbReference type="ChEBI" id="CHEBI:15379"/>
        <dbReference type="ChEBI" id="CHEBI:17347"/>
        <dbReference type="ChEBI" id="CHEBI:57618"/>
        <dbReference type="ChEBI" id="CHEBI:58210"/>
        <dbReference type="ChEBI" id="CHEBI:83027"/>
    </reaction>
    <physiologicalReaction direction="left-to-right" evidence="31">
        <dbReference type="Rhea" id="RHEA:46305"/>
    </physiologicalReaction>
</comment>
<dbReference type="RefSeq" id="XP_031809132.1">
    <property type="nucleotide sequence ID" value="XM_031953272.1"/>
</dbReference>
<dbReference type="InParanoid" id="A0A7N4NW40"/>
<evidence type="ECO:0000256" key="16">
    <source>
        <dbReference type="ARBA" id="ARBA00023018"/>
    </source>
</evidence>
<evidence type="ECO:0000256" key="35">
    <source>
        <dbReference type="ARBA" id="ARBA00051748"/>
    </source>
</evidence>
<evidence type="ECO:0000256" key="7">
    <source>
        <dbReference type="ARBA" id="ARBA00022548"/>
    </source>
</evidence>
<comment type="subcellular location">
    <subcellularLocation>
        <location evidence="3">Cell projection</location>
        <location evidence="3">Dendrite</location>
    </subcellularLocation>
    <subcellularLocation>
        <location evidence="4">Endoplasmic reticulum membrane</location>
        <topology evidence="4">Single-pass membrane protein</topology>
    </subcellularLocation>
    <subcellularLocation>
        <location evidence="2">Microsome membrane</location>
        <topology evidence="2">Single-pass membrane protein</topology>
    </subcellularLocation>
    <subcellularLocation>
        <location evidence="24">Postsynapse</location>
    </subcellularLocation>
    <subcellularLocation>
        <location evidence="23">Presynapse</location>
    </subcellularLocation>
</comment>
<evidence type="ECO:0000256" key="27">
    <source>
        <dbReference type="ARBA" id="ARBA00050344"/>
    </source>
</evidence>
<comment type="pathway">
    <text evidence="5">Lipid metabolism; C21-steroid hormone metabolism.</text>
</comment>
<evidence type="ECO:0000313" key="49">
    <source>
        <dbReference type="Ensembl" id="ENSSHAP00000029205.1"/>
    </source>
</evidence>
<evidence type="ECO:0000256" key="26">
    <source>
        <dbReference type="ARBA" id="ARBA00050139"/>
    </source>
</evidence>
<keyword evidence="10 46" id="KW-0479">Metal-binding</keyword>
<feature type="binding site" description="axial binding residue" evidence="46">
    <location>
        <position position="446"/>
    </location>
    <ligand>
        <name>heme</name>
        <dbReference type="ChEBI" id="CHEBI:30413"/>
    </ligand>
    <ligandPart>
        <name>Fe</name>
        <dbReference type="ChEBI" id="CHEBI:18248"/>
    </ligandPart>
</feature>
<evidence type="ECO:0000256" key="22">
    <source>
        <dbReference type="ARBA" id="ARBA00023273"/>
    </source>
</evidence>
<evidence type="ECO:0000256" key="44">
    <source>
        <dbReference type="ARBA" id="ARBA00079170"/>
    </source>
</evidence>
<dbReference type="PRINTS" id="PR00463">
    <property type="entry name" value="EP450I"/>
</dbReference>
<evidence type="ECO:0000313" key="50">
    <source>
        <dbReference type="Proteomes" id="UP000007648"/>
    </source>
</evidence>
<keyword evidence="16" id="KW-0770">Synapse</keyword>
<dbReference type="InterPro" id="IPR036396">
    <property type="entry name" value="Cyt_P450_sf"/>
</dbReference>
<dbReference type="FunCoup" id="A0A7N4NW40">
    <property type="interactions" value="170"/>
</dbReference>
<evidence type="ECO:0000256" key="33">
    <source>
        <dbReference type="ARBA" id="ARBA00051527"/>
    </source>
</evidence>
<keyword evidence="13 48" id="KW-1133">Transmembrane helix</keyword>
<evidence type="ECO:0000256" key="6">
    <source>
        <dbReference type="ARBA" id="ARBA00010617"/>
    </source>
</evidence>
<comment type="catalytic activity">
    <reaction evidence="38">
        <text>progesterone + reduced [NADPH--hemoprotein reductase] + O2 = 17alpha-hydroxyprogesterone + oxidized [NADPH--hemoprotein reductase] + H2O + H(+)</text>
        <dbReference type="Rhea" id="RHEA:46308"/>
        <dbReference type="Rhea" id="RHEA-COMP:11964"/>
        <dbReference type="Rhea" id="RHEA-COMP:11965"/>
        <dbReference type="ChEBI" id="CHEBI:15377"/>
        <dbReference type="ChEBI" id="CHEBI:15378"/>
        <dbReference type="ChEBI" id="CHEBI:15379"/>
        <dbReference type="ChEBI" id="CHEBI:17026"/>
        <dbReference type="ChEBI" id="CHEBI:17252"/>
        <dbReference type="ChEBI" id="CHEBI:57618"/>
        <dbReference type="ChEBI" id="CHEBI:58210"/>
    </reaction>
    <physiologicalReaction direction="left-to-right" evidence="38">
        <dbReference type="Rhea" id="RHEA:46309"/>
    </physiologicalReaction>
</comment>
<evidence type="ECO:0000256" key="30">
    <source>
        <dbReference type="ARBA" id="ARBA00050991"/>
    </source>
</evidence>
<evidence type="ECO:0000256" key="5">
    <source>
        <dbReference type="ARBA" id="ARBA00005108"/>
    </source>
</evidence>
<dbReference type="PROSITE" id="PS00086">
    <property type="entry name" value="CYTOCHROME_P450"/>
    <property type="match status" value="1"/>
</dbReference>
<evidence type="ECO:0000256" key="37">
    <source>
        <dbReference type="ARBA" id="ARBA00051817"/>
    </source>
</evidence>
<evidence type="ECO:0000256" key="11">
    <source>
        <dbReference type="ARBA" id="ARBA00022824"/>
    </source>
</evidence>
<evidence type="ECO:0000256" key="48">
    <source>
        <dbReference type="SAM" id="Phobius"/>
    </source>
</evidence>
<evidence type="ECO:0000256" key="2">
    <source>
        <dbReference type="ARBA" id="ARBA00004111"/>
    </source>
</evidence>
<evidence type="ECO:0000256" key="25">
    <source>
        <dbReference type="ARBA" id="ARBA00049645"/>
    </source>
</evidence>
<comment type="pathway">
    <text evidence="25">Steroid metabolism; cholesterol degradation.</text>
</comment>
<evidence type="ECO:0000256" key="32">
    <source>
        <dbReference type="ARBA" id="ARBA00051503"/>
    </source>
</evidence>
<evidence type="ECO:0000256" key="36">
    <source>
        <dbReference type="ARBA" id="ARBA00051763"/>
    </source>
</evidence>
<dbReference type="OrthoDB" id="1470350at2759"/>
<evidence type="ECO:0000256" key="21">
    <source>
        <dbReference type="ARBA" id="ARBA00023221"/>
    </source>
</evidence>
<keyword evidence="14 47" id="KW-0560">Oxidoreductase</keyword>
<dbReference type="KEGG" id="shr:100926883"/>
<evidence type="ECO:0000256" key="43">
    <source>
        <dbReference type="ARBA" id="ARBA00077287"/>
    </source>
</evidence>
<dbReference type="InterPro" id="IPR039983">
    <property type="entry name" value="CYP46A1"/>
</dbReference>
<keyword evidence="19 48" id="KW-0472">Membrane</keyword>
<comment type="similarity">
    <text evidence="6 47">Belongs to the cytochrome P450 family.</text>
</comment>
<evidence type="ECO:0000256" key="46">
    <source>
        <dbReference type="PIRSR" id="PIRSR602401-1"/>
    </source>
</evidence>
<evidence type="ECO:0000256" key="4">
    <source>
        <dbReference type="ARBA" id="ARBA00004389"/>
    </source>
</evidence>
<dbReference type="InterPro" id="IPR001128">
    <property type="entry name" value="Cyt_P450"/>
</dbReference>
<accession>A0A7N4NW40</accession>
<feature type="transmembrane region" description="Helical" evidence="48">
    <location>
        <begin position="12"/>
        <end position="33"/>
    </location>
</feature>
<dbReference type="Ensembl" id="ENSSHAT00000050242.1">
    <property type="protein sequence ID" value="ENSSHAP00000029205.1"/>
    <property type="gene ID" value="ENSSHAG00000000400.2"/>
</dbReference>
<comment type="cofactor">
    <cofactor evidence="1 46">
        <name>heme</name>
        <dbReference type="ChEBI" id="CHEBI:30413"/>
    </cofactor>
</comment>
<dbReference type="InterPro" id="IPR002401">
    <property type="entry name" value="Cyt_P450_E_grp-I"/>
</dbReference>
<dbReference type="PANTHER" id="PTHR24293">
    <property type="entry name" value="CYTOCHROME P450 FAMILY 46 SUBFAMILY A"/>
    <property type="match status" value="1"/>
</dbReference>
<evidence type="ECO:0000256" key="1">
    <source>
        <dbReference type="ARBA" id="ARBA00001971"/>
    </source>
</evidence>
<dbReference type="GO" id="GO:0030425">
    <property type="term" value="C:dendrite"/>
    <property type="evidence" value="ECO:0007669"/>
    <property type="project" value="UniProtKB-SubCell"/>
</dbReference>
<dbReference type="EC" id="1.14.14.25" evidence="41"/>
<dbReference type="GO" id="GO:0033781">
    <property type="term" value="F:cholesterol 24-hydroxylase activity"/>
    <property type="evidence" value="ECO:0007669"/>
    <property type="project" value="UniProtKB-EC"/>
</dbReference>
<comment type="catalytic activity">
    <reaction evidence="36">
        <text>(24S)-hydroxycholesterol + reduced [NADPH--hemoprotein reductase] + O2 = (24S,25R)-24,26-dihydroxycholesterol + oxidized [NADPH--hemoprotein reductase] + H2O + H(+)</text>
        <dbReference type="Rhea" id="RHEA:46388"/>
        <dbReference type="Rhea" id="RHEA-COMP:11964"/>
        <dbReference type="Rhea" id="RHEA-COMP:11965"/>
        <dbReference type="ChEBI" id="CHEBI:15377"/>
        <dbReference type="ChEBI" id="CHEBI:15378"/>
        <dbReference type="ChEBI" id="CHEBI:15379"/>
        <dbReference type="ChEBI" id="CHEBI:34310"/>
        <dbReference type="ChEBI" id="CHEBI:57618"/>
        <dbReference type="ChEBI" id="CHEBI:58210"/>
        <dbReference type="ChEBI" id="CHEBI:86165"/>
    </reaction>
    <physiologicalReaction direction="left-to-right" evidence="36">
        <dbReference type="Rhea" id="RHEA:46389"/>
    </physiologicalReaction>
</comment>
<comment type="catalytic activity">
    <reaction evidence="28">
        <text>(24S)-hydroxycholesterol + reduced [NADPH--hemoprotein reductase] + O2 = 24S,25-dihydroxycholesterol + oxidized [NADPH--hemoprotein reductase] + H2O + H(+)</text>
        <dbReference type="Rhea" id="RHEA:46384"/>
        <dbReference type="Rhea" id="RHEA-COMP:11964"/>
        <dbReference type="Rhea" id="RHEA-COMP:11965"/>
        <dbReference type="ChEBI" id="CHEBI:15377"/>
        <dbReference type="ChEBI" id="CHEBI:15378"/>
        <dbReference type="ChEBI" id="CHEBI:15379"/>
        <dbReference type="ChEBI" id="CHEBI:34310"/>
        <dbReference type="ChEBI" id="CHEBI:57618"/>
        <dbReference type="ChEBI" id="CHEBI:58210"/>
        <dbReference type="ChEBI" id="CHEBI:86074"/>
    </reaction>
    <physiologicalReaction direction="left-to-right" evidence="28">
        <dbReference type="Rhea" id="RHEA:46385"/>
    </physiologicalReaction>
</comment>
<dbReference type="FunFam" id="1.10.630.10:FF:000031">
    <property type="entry name" value="cholesterol 24-hydroxylase isoform X2"/>
    <property type="match status" value="1"/>
</dbReference>
<keyword evidence="50" id="KW-1185">Reference proteome</keyword>
<evidence type="ECO:0000256" key="12">
    <source>
        <dbReference type="ARBA" id="ARBA00022848"/>
    </source>
</evidence>
<dbReference type="AlphaFoldDB" id="A0A7N4NW40"/>
<dbReference type="PANTHER" id="PTHR24293:SF1">
    <property type="entry name" value="CHOLESTEROL 24-HYDROXYLASE"/>
    <property type="match status" value="1"/>
</dbReference>
<organism evidence="49 50">
    <name type="scientific">Sarcophilus harrisii</name>
    <name type="common">Tasmanian devil</name>
    <name type="synonym">Sarcophilus laniarius</name>
    <dbReference type="NCBI Taxonomy" id="9305"/>
    <lineage>
        <taxon>Eukaryota</taxon>
        <taxon>Metazoa</taxon>
        <taxon>Chordata</taxon>
        <taxon>Craniata</taxon>
        <taxon>Vertebrata</taxon>
        <taxon>Euteleostomi</taxon>
        <taxon>Mammalia</taxon>
        <taxon>Metatheria</taxon>
        <taxon>Dasyuromorphia</taxon>
        <taxon>Dasyuridae</taxon>
        <taxon>Sarcophilus</taxon>
    </lineage>
</organism>
<dbReference type="GeneTree" id="ENSGT00940000156927"/>
<evidence type="ECO:0000256" key="8">
    <source>
        <dbReference type="ARBA" id="ARBA00022617"/>
    </source>
</evidence>
<evidence type="ECO:0000256" key="38">
    <source>
        <dbReference type="ARBA" id="ARBA00052074"/>
    </source>
</evidence>
<evidence type="ECO:0000256" key="23">
    <source>
        <dbReference type="ARBA" id="ARBA00034106"/>
    </source>
</evidence>
<keyword evidence="18" id="KW-0443">Lipid metabolism</keyword>
<protein>
    <recommendedName>
        <fullName evidence="42">Cholesterol 24-hydroxylase</fullName>
        <ecNumber evidence="41">1.14.14.25</ecNumber>
    </recommendedName>
    <alternativeName>
        <fullName evidence="44">Cholesterol 24-monooxygenase</fullName>
    </alternativeName>
    <alternativeName>
        <fullName evidence="43">Cholesterol 24S-hydroxylase</fullName>
    </alternativeName>
    <alternativeName>
        <fullName evidence="45">Cytochrome P450 46A1</fullName>
    </alternativeName>
</protein>
<keyword evidence="9 48" id="KW-0812">Transmembrane</keyword>
<comment type="catalytic activity">
    <reaction evidence="35">
        <text>cholestanol + reduced [NADPH--hemoprotein reductase] + O2 = (24S)-hydroxycholestanol + oxidized [NADPH--hemoprotein reductase] + H2O + H(+)</text>
        <dbReference type="Rhea" id="RHEA:53808"/>
        <dbReference type="Rhea" id="RHEA-COMP:11964"/>
        <dbReference type="Rhea" id="RHEA-COMP:11965"/>
        <dbReference type="ChEBI" id="CHEBI:15377"/>
        <dbReference type="ChEBI" id="CHEBI:15378"/>
        <dbReference type="ChEBI" id="CHEBI:15379"/>
        <dbReference type="ChEBI" id="CHEBI:57618"/>
        <dbReference type="ChEBI" id="CHEBI:58210"/>
        <dbReference type="ChEBI" id="CHEBI:86570"/>
        <dbReference type="ChEBI" id="CHEBI:137687"/>
    </reaction>
    <physiologicalReaction direction="left-to-right" evidence="35">
        <dbReference type="Rhea" id="RHEA:53809"/>
    </physiologicalReaction>
</comment>
<dbReference type="CDD" id="cd20613">
    <property type="entry name" value="CYP46A1-like"/>
    <property type="match status" value="1"/>
</dbReference>
<evidence type="ECO:0000256" key="45">
    <source>
        <dbReference type="ARBA" id="ARBA00080170"/>
    </source>
</evidence>
<reference evidence="49 50" key="1">
    <citation type="journal article" date="2011" name="Proc. Natl. Acad. Sci. U.S.A.">
        <title>Genetic diversity and population structure of the endangered marsupial Sarcophilus harrisii (Tasmanian devil).</title>
        <authorList>
            <person name="Miller W."/>
            <person name="Hayes V.M."/>
            <person name="Ratan A."/>
            <person name="Petersen D.C."/>
            <person name="Wittekindt N.E."/>
            <person name="Miller J."/>
            <person name="Walenz B."/>
            <person name="Knight J."/>
            <person name="Qi J."/>
            <person name="Zhao F."/>
            <person name="Wang Q."/>
            <person name="Bedoya-Reina O.C."/>
            <person name="Katiyar N."/>
            <person name="Tomsho L.P."/>
            <person name="Kasson L.M."/>
            <person name="Hardie R.A."/>
            <person name="Woodbridge P."/>
            <person name="Tindall E.A."/>
            <person name="Bertelsen M.F."/>
            <person name="Dixon D."/>
            <person name="Pyecroft S."/>
            <person name="Helgen K.M."/>
            <person name="Lesk A.M."/>
            <person name="Pringle T.H."/>
            <person name="Patterson N."/>
            <person name="Zhang Y."/>
            <person name="Kreiss A."/>
            <person name="Woods G.M."/>
            <person name="Jones M.E."/>
            <person name="Schuster S.C."/>
        </authorList>
    </citation>
    <scope>NUCLEOTIDE SEQUENCE [LARGE SCALE GENOMIC DNA]</scope>
</reference>
<evidence type="ECO:0000256" key="20">
    <source>
        <dbReference type="ARBA" id="ARBA00023166"/>
    </source>
</evidence>
<keyword evidence="11" id="KW-0256">Endoplasmic reticulum</keyword>
<keyword evidence="21" id="KW-0753">Steroid metabolism</keyword>
<keyword evidence="20" id="KW-1207">Sterol metabolism</keyword>
<comment type="function">
    <text evidence="40">P450 monooxygenase that plays a major role in cholesterol homeostasis in the brain. Primarily catalyzes the hydroxylation (with S stereochemistry) at C-24 of cholesterol side chain, triggering cholesterol diffusion out of neurons and its further degradation. By promoting constant cholesterol elimination in neurons, may activate the mevalonate pathway and coordinate the synthesis of new cholesterol and nonsterol isoprenoids involved in synaptic activity and learning. Further hydroxylates cholesterol derivatives and hormone steroids on both the ring and side chain of these molecules, converting them into active oxysterols involved in lipid signaling and biosynthesis. Acts as an epoxidase converting cholesta-5,24-dien-3beta-ol/desmosterol into (24S),25-epoxycholesterol, an abundant lipid ligand of nuclear NR1H2 and NR1H3 receptors shown to promote neurogenesis in developing brain. May also catalyze the oxidative metabolism of xenobiotics, such as clotrimazole.</text>
</comment>
<sequence length="544" mass="62562">MELVASCLWESWIFLLLCGPLLAFGFYCAYVHVVHLRYDHIPGPPRASFLFGHLSYITRQKWDNGKILQDVFLEWAKEYGPIVRINVFHRASVILTSPESVKVFLMNPEYKKDPLIYSKIQNLYGERFLGRSLVSELDHELWRKQRRILDLAFHRSYLMSLMGTINEKVEQMMAILEAKADGQTEVCMQNVICSTIYDLSAKILFGMESNSSVDGQNPFLLEIQSIMEGMALMNNPFSRFSPGKRKLINKTRESIRCLRQMGKEWIQYRREAFQNNQEFPPDVIMQLLKGAAEEDRNDEFLVDNFVTFLIAGSETSCNQVLLTLMELQRHPKIVERLRAEVDEVIGTKKNIEYRDLGKLQYLSQVLKEVLRLYPPVTGTVRWLEKDTVVDGFLIPGCTSLFFSTYVMGRLEIYFEDPLTFNPERFSPEVFKPNFTYFPFSLGPRSCIGQYLSQVLPTTSLPTTTPEDLQRNLFTKVLGIVKRFEFQTLDLIPVGPESFSHDNLGTRIASKVQQTQHGNPKKSECLGVKSKAGFRLGIVLMICGN</sequence>
<keyword evidence="8 46" id="KW-0349">Heme</keyword>